<feature type="domain" description="Glycosyltransferase subfamily 4-like N-terminal" evidence="2">
    <location>
        <begin position="4"/>
        <end position="103"/>
    </location>
</feature>
<dbReference type="PANTHER" id="PTHR12526">
    <property type="entry name" value="GLYCOSYLTRANSFERASE"/>
    <property type="match status" value="1"/>
</dbReference>
<protein>
    <submittedName>
        <fullName evidence="3">Glycosyltransferase</fullName>
        <ecNumber evidence="3">2.4.-.-</ecNumber>
    </submittedName>
</protein>
<dbReference type="EC" id="2.4.-.-" evidence="3"/>
<reference evidence="3 4" key="1">
    <citation type="submission" date="2022-07" db="EMBL/GenBank/DDBJ databases">
        <title>Fecal culturing of patients with breast cancer.</title>
        <authorList>
            <person name="Teng N.M.Y."/>
            <person name="Kiu R."/>
            <person name="Evans R."/>
            <person name="Baker D.J."/>
            <person name="Zenner C."/>
            <person name="Robinson S.D."/>
            <person name="Hall L.J."/>
        </authorList>
    </citation>
    <scope>NUCLEOTIDE SEQUENCE [LARGE SCALE GENOMIC DNA]</scope>
    <source>
        <strain evidence="3 4">LH1063</strain>
    </source>
</reference>
<evidence type="ECO:0000259" key="2">
    <source>
        <dbReference type="Pfam" id="PF13477"/>
    </source>
</evidence>
<dbReference type="Proteomes" id="UP001205603">
    <property type="component" value="Unassembled WGS sequence"/>
</dbReference>
<dbReference type="SUPFAM" id="SSF53756">
    <property type="entry name" value="UDP-Glycosyltransferase/glycogen phosphorylase"/>
    <property type="match status" value="1"/>
</dbReference>
<organism evidence="3 4">
    <name type="scientific">Coprobacter tertius</name>
    <dbReference type="NCBI Taxonomy" id="2944915"/>
    <lineage>
        <taxon>Bacteria</taxon>
        <taxon>Pseudomonadati</taxon>
        <taxon>Bacteroidota</taxon>
        <taxon>Bacteroidia</taxon>
        <taxon>Bacteroidales</taxon>
        <taxon>Barnesiellaceae</taxon>
        <taxon>Coprobacter</taxon>
    </lineage>
</organism>
<proteinExistence type="predicted"/>
<gene>
    <name evidence="3" type="ORF">NMU02_12050</name>
</gene>
<sequence>MKVLHLVKTSDGAGWALRQMKELVKSGVEVHVAMPGNGFWMPEYISAGITVHEMNFSLKHIYTSCKQLRKIVKEVSPDIIHSHFVLTTLIMRLALRNDSRPRIFQVPGPLHLENWFFRNLDIYIARKNDFWVGSCKWTNKRYAASGVSGDRIFLSYYGGELKKMASRKPEIPHKIRTELNLGKDAIIIGMVAYMYAPKRYLGQTRGLKGHEDFIDAIAIVSAKYPQVYGVCIGGAWGNARKYERQVIDYARKKTDQVYFMGTRTDVPDLYSDMFCVVHPSLSENLGGAGESLTLGVPTIATDTGGFPDIVIDGETGILVPAHSPKAIAGAIIDFIEGKYDLKKMSQQGIRLMTETFDLQHTTSSLIKIYNQLIR</sequence>
<comment type="caution">
    <text evidence="3">The sequence shown here is derived from an EMBL/GenBank/DDBJ whole genome shotgun (WGS) entry which is preliminary data.</text>
</comment>
<dbReference type="EMBL" id="JANDHW010000014">
    <property type="protein sequence ID" value="MCP9612822.1"/>
    <property type="molecule type" value="Genomic_DNA"/>
</dbReference>
<evidence type="ECO:0000313" key="3">
    <source>
        <dbReference type="EMBL" id="MCP9612822.1"/>
    </source>
</evidence>
<dbReference type="Pfam" id="PF00534">
    <property type="entry name" value="Glycos_transf_1"/>
    <property type="match status" value="1"/>
</dbReference>
<accession>A0ABT1MJM5</accession>
<feature type="domain" description="Glycosyl transferase family 1" evidence="1">
    <location>
        <begin position="200"/>
        <end position="348"/>
    </location>
</feature>
<name>A0ABT1MJM5_9BACT</name>
<dbReference type="InterPro" id="IPR001296">
    <property type="entry name" value="Glyco_trans_1"/>
</dbReference>
<keyword evidence="4" id="KW-1185">Reference proteome</keyword>
<dbReference type="RefSeq" id="WP_255028184.1">
    <property type="nucleotide sequence ID" value="NZ_JANDHW010000014.1"/>
</dbReference>
<dbReference type="Pfam" id="PF13477">
    <property type="entry name" value="Glyco_trans_4_2"/>
    <property type="match status" value="1"/>
</dbReference>
<keyword evidence="3" id="KW-0808">Transferase</keyword>
<evidence type="ECO:0000259" key="1">
    <source>
        <dbReference type="Pfam" id="PF00534"/>
    </source>
</evidence>
<dbReference type="Gene3D" id="3.40.50.2000">
    <property type="entry name" value="Glycogen Phosphorylase B"/>
    <property type="match status" value="2"/>
</dbReference>
<keyword evidence="3" id="KW-0328">Glycosyltransferase</keyword>
<dbReference type="InterPro" id="IPR028098">
    <property type="entry name" value="Glyco_trans_4-like_N"/>
</dbReference>
<dbReference type="GO" id="GO:0016757">
    <property type="term" value="F:glycosyltransferase activity"/>
    <property type="evidence" value="ECO:0007669"/>
    <property type="project" value="UniProtKB-KW"/>
</dbReference>
<evidence type="ECO:0000313" key="4">
    <source>
        <dbReference type="Proteomes" id="UP001205603"/>
    </source>
</evidence>